<dbReference type="EMBL" id="BT126225">
    <property type="protein sequence ID" value="AEB33511.1"/>
    <property type="molecule type" value="mRNA"/>
</dbReference>
<keyword evidence="5 9" id="KW-0732">Signal</keyword>
<dbReference type="InterPro" id="IPR036505">
    <property type="entry name" value="Amidase/PGRP_sf"/>
</dbReference>
<evidence type="ECO:0000256" key="2">
    <source>
        <dbReference type="ARBA" id="ARBA00007553"/>
    </source>
</evidence>
<dbReference type="SMART" id="SM00644">
    <property type="entry name" value="Ami_2"/>
    <property type="match status" value="1"/>
</dbReference>
<dbReference type="Gene3D" id="3.40.80.10">
    <property type="entry name" value="Peptidoglycan recognition protein-like"/>
    <property type="match status" value="1"/>
</dbReference>
<gene>
    <name evidence="12" type="primary">PGRP-SD-RA</name>
</gene>
<dbReference type="CDD" id="cd06583">
    <property type="entry name" value="PGRP"/>
    <property type="match status" value="1"/>
</dbReference>
<evidence type="ECO:0000256" key="5">
    <source>
        <dbReference type="ARBA" id="ARBA00022729"/>
    </source>
</evidence>
<protein>
    <submittedName>
        <fullName evidence="12">TA01534p</fullName>
    </submittedName>
</protein>
<evidence type="ECO:0000256" key="3">
    <source>
        <dbReference type="ARBA" id="ARBA00022525"/>
    </source>
</evidence>
<evidence type="ECO:0000256" key="6">
    <source>
        <dbReference type="ARBA" id="ARBA00022859"/>
    </source>
</evidence>
<dbReference type="PANTHER" id="PTHR11022">
    <property type="entry name" value="PEPTIDOGLYCAN RECOGNITION PROTEIN"/>
    <property type="match status" value="1"/>
</dbReference>
<dbReference type="InterPro" id="IPR017331">
    <property type="entry name" value="Peptidoglycan_recognition"/>
</dbReference>
<dbReference type="AlphaFoldDB" id="F3YD64"/>
<dbReference type="HOGENOM" id="CLU_037559_3_2_1"/>
<dbReference type="FunFam" id="3.40.80.10:FF:000001">
    <property type="entry name" value="Peptidoglycan recognition protein 1"/>
    <property type="match status" value="1"/>
</dbReference>
<feature type="chain" id="PRO_5003308592" evidence="9">
    <location>
        <begin position="27"/>
        <end position="194"/>
    </location>
</feature>
<feature type="signal peptide" evidence="9">
    <location>
        <begin position="1"/>
        <end position="26"/>
    </location>
</feature>
<evidence type="ECO:0000256" key="8">
    <source>
        <dbReference type="PIRSR" id="PIRSR037945-1"/>
    </source>
</evidence>
<reference evidence="12" key="1">
    <citation type="submission" date="2011-04" db="EMBL/GenBank/DDBJ databases">
        <authorList>
            <person name="Carlson J."/>
            <person name="Booth B."/>
            <person name="Frise E."/>
            <person name="Park S."/>
            <person name="Wan K."/>
            <person name="Yu C."/>
            <person name="Celniker S."/>
        </authorList>
    </citation>
    <scope>NUCLEOTIDE SEQUENCE</scope>
</reference>
<comment type="subcellular location">
    <subcellularLocation>
        <location evidence="1">Secreted</location>
    </subcellularLocation>
</comment>
<proteinExistence type="evidence at transcript level"/>
<sequence>SVDRHASGMTWIGLLIVGLTAIAVQGEVPIVTRAEWNAKPPNGAIDSMETPLPRAVIAHTAGGACADDVTCSQHMQNLQNFQMSKQKFSDIGYHYLIGGNGKVYEGRSPSQRGAFAGPNNDGSLGIAFIGNFEERAPNKEALDAAKELLEQAVKQAQLVEGYKLLGHRQVSATKSPGEALYALIQQWPNWSEEM</sequence>
<feature type="domain" description="N-acetylmuramoyl-L-alanine amidase" evidence="10">
    <location>
        <begin position="43"/>
        <end position="177"/>
    </location>
</feature>
<dbReference type="GO" id="GO:0042834">
    <property type="term" value="F:peptidoglycan binding"/>
    <property type="evidence" value="ECO:0007669"/>
    <property type="project" value="InterPro"/>
</dbReference>
<evidence type="ECO:0000259" key="11">
    <source>
        <dbReference type="SMART" id="SM00701"/>
    </source>
</evidence>
<dbReference type="Bgee" id="FBgn0035806">
    <property type="expression patterns" value="Expressed in head capsule and 52 other cell types or tissues"/>
</dbReference>
<accession>F3YD64</accession>
<dbReference type="Pfam" id="PF01510">
    <property type="entry name" value="Amidase_2"/>
    <property type="match status" value="1"/>
</dbReference>
<dbReference type="InterPro" id="IPR006619">
    <property type="entry name" value="PGRP_domain_met/bac"/>
</dbReference>
<evidence type="ECO:0000256" key="7">
    <source>
        <dbReference type="ARBA" id="ARBA00023157"/>
    </source>
</evidence>
<name>F3YD64_DROME</name>
<dbReference type="SUPFAM" id="SSF55846">
    <property type="entry name" value="N-acetylmuramoyl-L-alanine amidase-like"/>
    <property type="match status" value="1"/>
</dbReference>
<dbReference type="InterPro" id="IPR002502">
    <property type="entry name" value="Amidase_domain"/>
</dbReference>
<dbReference type="SMART" id="SM00701">
    <property type="entry name" value="PGRP"/>
    <property type="match status" value="1"/>
</dbReference>
<dbReference type="InterPro" id="IPR015510">
    <property type="entry name" value="PGRP"/>
</dbReference>
<dbReference type="OrthoDB" id="10001926at2759"/>
<organism evidence="12">
    <name type="scientific">Drosophila melanogaster</name>
    <name type="common">Fruit fly</name>
    <dbReference type="NCBI Taxonomy" id="7227"/>
    <lineage>
        <taxon>Eukaryota</taxon>
        <taxon>Metazoa</taxon>
        <taxon>Ecdysozoa</taxon>
        <taxon>Arthropoda</taxon>
        <taxon>Hexapoda</taxon>
        <taxon>Insecta</taxon>
        <taxon>Pterygota</taxon>
        <taxon>Neoptera</taxon>
        <taxon>Endopterygota</taxon>
        <taxon>Diptera</taxon>
        <taxon>Brachycera</taxon>
        <taxon>Muscomorpha</taxon>
        <taxon>Ephydroidea</taxon>
        <taxon>Drosophilidae</taxon>
        <taxon>Drosophila</taxon>
        <taxon>Sophophora</taxon>
    </lineage>
</organism>
<dbReference type="PANTHER" id="PTHR11022:SF75">
    <property type="entry name" value="PEPTIDOGLYCAN-RECOGNITION PROTEIN SB1-RELATED"/>
    <property type="match status" value="1"/>
</dbReference>
<evidence type="ECO:0000259" key="10">
    <source>
        <dbReference type="SMART" id="SM00644"/>
    </source>
</evidence>
<comment type="similarity">
    <text evidence="2">Belongs to the N-acetylmuramoyl-L-alanine amidase 2 family.</text>
</comment>
<keyword evidence="4" id="KW-0399">Innate immunity</keyword>
<feature type="domain" description="Peptidoglycan recognition protein family" evidence="11">
    <location>
        <begin position="28"/>
        <end position="171"/>
    </location>
</feature>
<dbReference type="GO" id="GO:0005576">
    <property type="term" value="C:extracellular region"/>
    <property type="evidence" value="ECO:0007669"/>
    <property type="project" value="UniProtKB-SubCell"/>
</dbReference>
<feature type="disulfide bond" evidence="8">
    <location>
        <begin position="65"/>
        <end position="71"/>
    </location>
</feature>
<evidence type="ECO:0000256" key="1">
    <source>
        <dbReference type="ARBA" id="ARBA00004613"/>
    </source>
</evidence>
<dbReference type="GO" id="GO:0009253">
    <property type="term" value="P:peptidoglycan catabolic process"/>
    <property type="evidence" value="ECO:0007669"/>
    <property type="project" value="InterPro"/>
</dbReference>
<keyword evidence="7" id="KW-1015">Disulfide bond</keyword>
<dbReference type="ExpressionAtlas" id="F3YD64">
    <property type="expression patterns" value="baseline and differential"/>
</dbReference>
<keyword evidence="6" id="KW-0391">Immunity</keyword>
<dbReference type="PIRSF" id="PIRSF037945">
    <property type="entry name" value="PGRPs"/>
    <property type="match status" value="1"/>
</dbReference>
<evidence type="ECO:0000256" key="9">
    <source>
        <dbReference type="SAM" id="SignalP"/>
    </source>
</evidence>
<keyword evidence="3" id="KW-0964">Secreted</keyword>
<evidence type="ECO:0000256" key="4">
    <source>
        <dbReference type="ARBA" id="ARBA00022588"/>
    </source>
</evidence>
<dbReference type="GO" id="GO:0045087">
    <property type="term" value="P:innate immune response"/>
    <property type="evidence" value="ECO:0007669"/>
    <property type="project" value="UniProtKB-KW"/>
</dbReference>
<dbReference type="VEuPathDB" id="VectorBase:FBgn0035806"/>
<feature type="non-terminal residue" evidence="12">
    <location>
        <position position="1"/>
    </location>
</feature>
<dbReference type="GO" id="GO:0008745">
    <property type="term" value="F:N-acetylmuramoyl-L-alanine amidase activity"/>
    <property type="evidence" value="ECO:0007669"/>
    <property type="project" value="InterPro"/>
</dbReference>
<dbReference type="GO" id="GO:0008270">
    <property type="term" value="F:zinc ion binding"/>
    <property type="evidence" value="ECO:0007669"/>
    <property type="project" value="InterPro"/>
</dbReference>
<evidence type="ECO:0000313" key="12">
    <source>
        <dbReference type="EMBL" id="AEB33511.1"/>
    </source>
</evidence>